<feature type="transmembrane region" description="Helical" evidence="13">
    <location>
        <begin position="951"/>
        <end position="973"/>
    </location>
</feature>
<dbReference type="InterPro" id="IPR017452">
    <property type="entry name" value="GPCR_Rhodpsn_7TM"/>
</dbReference>
<feature type="domain" description="G-protein coupled receptors family 1 profile" evidence="14">
    <location>
        <begin position="150"/>
        <end position="970"/>
    </location>
</feature>
<dbReference type="GO" id="GO:0030425">
    <property type="term" value="C:dendrite"/>
    <property type="evidence" value="ECO:0007669"/>
    <property type="project" value="TreeGrafter"/>
</dbReference>
<keyword evidence="9 10" id="KW-0807">Transducer</keyword>
<reference evidence="15" key="1">
    <citation type="submission" date="2024-04" db="UniProtKB">
        <authorList>
            <consortium name="EnsemblMetazoa"/>
        </authorList>
    </citation>
    <scope>IDENTIFICATION</scope>
    <source>
        <strain evidence="15">EBRO</strain>
    </source>
</reference>
<dbReference type="GO" id="GO:0016907">
    <property type="term" value="F:G protein-coupled acetylcholine receptor activity"/>
    <property type="evidence" value="ECO:0007669"/>
    <property type="project" value="TreeGrafter"/>
</dbReference>
<keyword evidence="16" id="KW-1185">Reference proteome</keyword>
<dbReference type="PANTHER" id="PTHR24247:SF191">
    <property type="entry name" value="MUSCARINIC ACETYLCHOLINE RECEPTOR, B-TYPE, ISOFORM A"/>
    <property type="match status" value="1"/>
</dbReference>
<dbReference type="Proteomes" id="UP000075880">
    <property type="component" value="Unassembled WGS sequence"/>
</dbReference>
<accession>A0AAG5CN46</accession>
<keyword evidence="5 13" id="KW-1133">Transmembrane helix</keyword>
<comment type="subcellular location">
    <subcellularLocation>
        <location evidence="1">Cell membrane</location>
        <topology evidence="1">Multi-pass membrane protein</topology>
    </subcellularLocation>
</comment>
<keyword evidence="3" id="KW-1003">Cell membrane</keyword>
<sequence length="992" mass="111815">MKLKRKREKFCKLLYKRVNLMHHPECHRLLDLPSHHQLYQKATSLSGIEELIRGSSNFSNSDSTDFSVYGNWITFGNYSYLGWLNESTSGVGNESLEFYQGENNNYTSVLFGIHDNNDQQEQQVLPPFEMWQTILIAICLAICIILTIGGNILVLLAFIVDRNIRQPSNYFIASLAATDMLIGTVSMPFYTVYVLMGYWDLGPLLCDLWLSVDYTVCLVSQYTVLLITIDRFCSVKIAAKYRSWRTKNKVIWMVTITWIVPALLFFISIFGWEHFVGYRDLLPGQCAVQFLKDPIFNTALIIGYYWTTLIVLFVLYGGIYKTAYDMQKKSEAKQRKMQSMVALSSAMTGMAGRAAGIGISKTQSTLLCIDKPMISNTALLQHEQHSAVAPHRTETTANFQVQSSEMSQDNFKDSRLCSQSKTEKYPSAALPVTDTLSMFSFTDAIRNKGTYKKNNSSEKGEGDKSERSSSPTFDSDDESTANLKREEEQQTKLSKKRTSLAGLLVGASSSSVLSARCNTGSILPPISVSETTTRQFKRSSLMVAVNSSQALPKISETLSYTDENQQEKLLPTHDSTISKALSESLPTENEAAEAMQNKSNVIFSPPSGYQQNTSQLENESDMERPQDHSIISIMDSYENYDALIGMDGADFRYMDESSVMLSSPQHESPLSTYSITPYQSLPQQHHYLARSPGTQSNSQNIANPSLLQKALIRATSKSKQPAPTVLIRTYYINTESPNPDLPAQTTTEANKFKITVIPTTLQQQQQEQQQQQQQQEEQEQQQQHQQHQQQEQQEQHVQQQQQQQQQQKQQQEQKQQQQQQQQQALVCTTSVDSKQTTSTATIVETAYGREIGGGNMLITINPTANMDRGSSSKRAFLRSMGEKLRGNKKASADGPLCGIGRQKSKSENRARKAFRTISFILGAFVACWTPYHILALVVGFCSRPPCVNEHLFMFSYFLCYANSPMNPFCYALANQQFKKTFTRILKGDLHMT</sequence>
<evidence type="ECO:0000256" key="8">
    <source>
        <dbReference type="ARBA" id="ARBA00023170"/>
    </source>
</evidence>
<dbReference type="PROSITE" id="PS00237">
    <property type="entry name" value="G_PROTEIN_RECEP_F1_1"/>
    <property type="match status" value="1"/>
</dbReference>
<keyword evidence="8 10" id="KW-0675">Receptor</keyword>
<evidence type="ECO:0000256" key="10">
    <source>
        <dbReference type="RuleBase" id="RU000688"/>
    </source>
</evidence>
<dbReference type="PROSITE" id="PS50262">
    <property type="entry name" value="G_PROTEIN_RECEP_F1_2"/>
    <property type="match status" value="1"/>
</dbReference>
<evidence type="ECO:0000256" key="1">
    <source>
        <dbReference type="ARBA" id="ARBA00004651"/>
    </source>
</evidence>
<evidence type="ECO:0000256" key="9">
    <source>
        <dbReference type="ARBA" id="ARBA00023224"/>
    </source>
</evidence>
<dbReference type="FunFam" id="1.20.1070.10:FF:000221">
    <property type="entry name" value="Muscarinic acetylcholine receptor gar-2"/>
    <property type="match status" value="1"/>
</dbReference>
<feature type="region of interest" description="Disordered" evidence="12">
    <location>
        <begin position="401"/>
        <end position="424"/>
    </location>
</feature>
<dbReference type="GO" id="GO:0004993">
    <property type="term" value="F:G protein-coupled serotonin receptor activity"/>
    <property type="evidence" value="ECO:0007669"/>
    <property type="project" value="TreeGrafter"/>
</dbReference>
<feature type="compositionally biased region" description="Basic and acidic residues" evidence="12">
    <location>
        <begin position="455"/>
        <end position="467"/>
    </location>
</feature>
<feature type="region of interest" description="Disordered" evidence="12">
    <location>
        <begin position="450"/>
        <end position="496"/>
    </location>
</feature>
<feature type="transmembrane region" description="Helical" evidence="13">
    <location>
        <begin position="913"/>
        <end position="931"/>
    </location>
</feature>
<feature type="transmembrane region" description="Helical" evidence="13">
    <location>
        <begin position="295"/>
        <end position="319"/>
    </location>
</feature>
<dbReference type="InterPro" id="IPR000276">
    <property type="entry name" value="GPCR_Rhodpsn"/>
</dbReference>
<evidence type="ECO:0000256" key="6">
    <source>
        <dbReference type="ARBA" id="ARBA00023040"/>
    </source>
</evidence>
<evidence type="ECO:0000256" key="4">
    <source>
        <dbReference type="ARBA" id="ARBA00022692"/>
    </source>
</evidence>
<evidence type="ECO:0000256" key="3">
    <source>
        <dbReference type="ARBA" id="ARBA00022475"/>
    </source>
</evidence>
<evidence type="ECO:0000256" key="11">
    <source>
        <dbReference type="SAM" id="Coils"/>
    </source>
</evidence>
<dbReference type="Pfam" id="PF00001">
    <property type="entry name" value="7tm_1"/>
    <property type="match status" value="2"/>
</dbReference>
<dbReference type="GO" id="GO:0045202">
    <property type="term" value="C:synapse"/>
    <property type="evidence" value="ECO:0007669"/>
    <property type="project" value="TreeGrafter"/>
</dbReference>
<dbReference type="Gene3D" id="1.20.1070.10">
    <property type="entry name" value="Rhodopsin 7-helix transmembrane proteins"/>
    <property type="match status" value="2"/>
</dbReference>
<dbReference type="PANTHER" id="PTHR24247">
    <property type="entry name" value="5-HYDROXYTRYPTAMINE RECEPTOR"/>
    <property type="match status" value="1"/>
</dbReference>
<keyword evidence="6 10" id="KW-0297">G-protein coupled receptor</keyword>
<feature type="transmembrane region" description="Helical" evidence="13">
    <location>
        <begin position="134"/>
        <end position="158"/>
    </location>
</feature>
<feature type="coiled-coil region" evidence="11">
    <location>
        <begin position="761"/>
        <end position="823"/>
    </location>
</feature>
<dbReference type="GO" id="GO:0007187">
    <property type="term" value="P:G protein-coupled receptor signaling pathway, coupled to cyclic nucleotide second messenger"/>
    <property type="evidence" value="ECO:0007669"/>
    <property type="project" value="TreeGrafter"/>
</dbReference>
<keyword evidence="11" id="KW-0175">Coiled coil</keyword>
<dbReference type="CDD" id="cd15302">
    <property type="entry name" value="7tmA_mAChR_GAR-2-like"/>
    <property type="match status" value="1"/>
</dbReference>
<dbReference type="SUPFAM" id="SSF81321">
    <property type="entry name" value="Family A G protein-coupled receptor-like"/>
    <property type="match status" value="2"/>
</dbReference>
<evidence type="ECO:0000259" key="14">
    <source>
        <dbReference type="PROSITE" id="PS50262"/>
    </source>
</evidence>
<feature type="transmembrane region" description="Helical" evidence="13">
    <location>
        <begin position="250"/>
        <end position="275"/>
    </location>
</feature>
<feature type="transmembrane region" description="Helical" evidence="13">
    <location>
        <begin position="170"/>
        <end position="196"/>
    </location>
</feature>
<dbReference type="PRINTS" id="PR00237">
    <property type="entry name" value="GPCRRHODOPSN"/>
</dbReference>
<evidence type="ECO:0000256" key="2">
    <source>
        <dbReference type="ARBA" id="ARBA00010663"/>
    </source>
</evidence>
<feature type="transmembrane region" description="Helical" evidence="13">
    <location>
        <begin position="208"/>
        <end position="229"/>
    </location>
</feature>
<evidence type="ECO:0000313" key="15">
    <source>
        <dbReference type="EnsemblMetazoa" id="ENSAATROPP000235"/>
    </source>
</evidence>
<protein>
    <recommendedName>
        <fullName evidence="14">G-protein coupled receptors family 1 profile domain-containing protein</fullName>
    </recommendedName>
</protein>
<dbReference type="EnsemblMetazoa" id="ENSAATROPT000247">
    <property type="protein sequence ID" value="ENSAATROPP000235"/>
    <property type="gene ID" value="ENSAATROPG000200"/>
</dbReference>
<organism evidence="15 16">
    <name type="scientific">Anopheles atroparvus</name>
    <name type="common">European mosquito</name>
    <dbReference type="NCBI Taxonomy" id="41427"/>
    <lineage>
        <taxon>Eukaryota</taxon>
        <taxon>Metazoa</taxon>
        <taxon>Ecdysozoa</taxon>
        <taxon>Arthropoda</taxon>
        <taxon>Hexapoda</taxon>
        <taxon>Insecta</taxon>
        <taxon>Pterygota</taxon>
        <taxon>Neoptera</taxon>
        <taxon>Endopterygota</taxon>
        <taxon>Diptera</taxon>
        <taxon>Nematocera</taxon>
        <taxon>Culicoidea</taxon>
        <taxon>Culicidae</taxon>
        <taxon>Anophelinae</taxon>
        <taxon>Anopheles</taxon>
    </lineage>
</organism>
<keyword evidence="7 13" id="KW-0472">Membrane</keyword>
<evidence type="ECO:0000313" key="16">
    <source>
        <dbReference type="Proteomes" id="UP000075880"/>
    </source>
</evidence>
<evidence type="ECO:0000256" key="13">
    <source>
        <dbReference type="SAM" id="Phobius"/>
    </source>
</evidence>
<dbReference type="GO" id="GO:0007197">
    <property type="term" value="P:adenylate cyclase-inhibiting G protein-coupled acetylcholine receptor signaling pathway"/>
    <property type="evidence" value="ECO:0007669"/>
    <property type="project" value="TreeGrafter"/>
</dbReference>
<proteinExistence type="inferred from homology"/>
<dbReference type="AlphaFoldDB" id="A0AAG5CN46"/>
<evidence type="ECO:0000256" key="5">
    <source>
        <dbReference type="ARBA" id="ARBA00022989"/>
    </source>
</evidence>
<comment type="similarity">
    <text evidence="2 10">Belongs to the G-protein coupled receptor 1 family.</text>
</comment>
<evidence type="ECO:0000256" key="12">
    <source>
        <dbReference type="SAM" id="MobiDB-lite"/>
    </source>
</evidence>
<keyword evidence="4 10" id="KW-0812">Transmembrane</keyword>
<evidence type="ECO:0000256" key="7">
    <source>
        <dbReference type="ARBA" id="ARBA00023136"/>
    </source>
</evidence>
<dbReference type="GO" id="GO:0005886">
    <property type="term" value="C:plasma membrane"/>
    <property type="evidence" value="ECO:0007669"/>
    <property type="project" value="UniProtKB-SubCell"/>
</dbReference>
<name>A0AAG5CN46_ANOAO</name>